<comment type="caution">
    <text evidence="3">The sequence shown here is derived from an EMBL/GenBank/DDBJ whole genome shotgun (WGS) entry which is preliminary data.</text>
</comment>
<dbReference type="GO" id="GO:0016082">
    <property type="term" value="P:synaptic vesicle priming"/>
    <property type="evidence" value="ECO:0007669"/>
    <property type="project" value="TreeGrafter"/>
</dbReference>
<gene>
    <name evidence="3" type="ORF">SRO942_LOCUS47923</name>
</gene>
<dbReference type="GO" id="GO:0019992">
    <property type="term" value="F:diacylglycerol binding"/>
    <property type="evidence" value="ECO:0007669"/>
    <property type="project" value="InterPro"/>
</dbReference>
<feature type="compositionally biased region" description="Low complexity" evidence="1">
    <location>
        <begin position="53"/>
        <end position="63"/>
    </location>
</feature>
<dbReference type="GO" id="GO:0005516">
    <property type="term" value="F:calmodulin binding"/>
    <property type="evidence" value="ECO:0007669"/>
    <property type="project" value="TreeGrafter"/>
</dbReference>
<proteinExistence type="predicted"/>
<dbReference type="InterPro" id="IPR027080">
    <property type="entry name" value="Unc-13"/>
</dbReference>
<dbReference type="AlphaFoldDB" id="A0A8S2YS85"/>
<organism evidence="3 4">
    <name type="scientific">Didymodactylos carnosus</name>
    <dbReference type="NCBI Taxonomy" id="1234261"/>
    <lineage>
        <taxon>Eukaryota</taxon>
        <taxon>Metazoa</taxon>
        <taxon>Spiralia</taxon>
        <taxon>Gnathifera</taxon>
        <taxon>Rotifera</taxon>
        <taxon>Eurotatoria</taxon>
        <taxon>Bdelloidea</taxon>
        <taxon>Philodinida</taxon>
        <taxon>Philodinidae</taxon>
        <taxon>Didymodactylos</taxon>
    </lineage>
</organism>
<dbReference type="PANTHER" id="PTHR10480:SF12">
    <property type="entry name" value="UNC-13, ISOFORM E"/>
    <property type="match status" value="1"/>
</dbReference>
<sequence>MNVQELSSPPRASGVVKDCVKNCIRHTYHFLFDNCDEVYRRDFENTTGVEKINTTTTDTTNNDHPPQQTN</sequence>
<feature type="non-terminal residue" evidence="3">
    <location>
        <position position="1"/>
    </location>
</feature>
<accession>A0A8S2YS85</accession>
<dbReference type="GO" id="GO:0042734">
    <property type="term" value="C:presynaptic membrane"/>
    <property type="evidence" value="ECO:0007669"/>
    <property type="project" value="TreeGrafter"/>
</dbReference>
<evidence type="ECO:0000313" key="4">
    <source>
        <dbReference type="Proteomes" id="UP000681722"/>
    </source>
</evidence>
<dbReference type="GO" id="GO:0016081">
    <property type="term" value="P:synaptic vesicle docking"/>
    <property type="evidence" value="ECO:0007669"/>
    <property type="project" value="TreeGrafter"/>
</dbReference>
<evidence type="ECO:0000259" key="2">
    <source>
        <dbReference type="Pfam" id="PF06292"/>
    </source>
</evidence>
<dbReference type="GO" id="GO:0035249">
    <property type="term" value="P:synaptic transmission, glutamatergic"/>
    <property type="evidence" value="ECO:0007669"/>
    <property type="project" value="TreeGrafter"/>
</dbReference>
<name>A0A8S2YS85_9BILA</name>
<dbReference type="InterPro" id="IPR010439">
    <property type="entry name" value="MUN_dom"/>
</dbReference>
<dbReference type="GO" id="GO:0099525">
    <property type="term" value="P:presynaptic dense core vesicle exocytosis"/>
    <property type="evidence" value="ECO:0007669"/>
    <property type="project" value="TreeGrafter"/>
</dbReference>
<feature type="region of interest" description="Disordered" evidence="1">
    <location>
        <begin position="49"/>
        <end position="70"/>
    </location>
</feature>
<protein>
    <recommendedName>
        <fullName evidence="2">MUN domain-containing protein</fullName>
    </recommendedName>
</protein>
<dbReference type="GO" id="GO:0098831">
    <property type="term" value="C:presynaptic active zone cytoplasmic component"/>
    <property type="evidence" value="ECO:0007669"/>
    <property type="project" value="TreeGrafter"/>
</dbReference>
<dbReference type="GO" id="GO:0017075">
    <property type="term" value="F:syntaxin-1 binding"/>
    <property type="evidence" value="ECO:0007669"/>
    <property type="project" value="TreeGrafter"/>
</dbReference>
<dbReference type="Pfam" id="PF06292">
    <property type="entry name" value="MUN"/>
    <property type="match status" value="1"/>
</dbReference>
<dbReference type="GO" id="GO:0061789">
    <property type="term" value="P:dense core granule priming"/>
    <property type="evidence" value="ECO:0007669"/>
    <property type="project" value="TreeGrafter"/>
</dbReference>
<feature type="domain" description="MUN" evidence="2">
    <location>
        <begin position="15"/>
        <end position="55"/>
    </location>
</feature>
<dbReference type="GO" id="GO:0043195">
    <property type="term" value="C:terminal bouton"/>
    <property type="evidence" value="ECO:0007669"/>
    <property type="project" value="TreeGrafter"/>
</dbReference>
<dbReference type="GO" id="GO:0030672">
    <property type="term" value="C:synaptic vesicle membrane"/>
    <property type="evidence" value="ECO:0007669"/>
    <property type="project" value="TreeGrafter"/>
</dbReference>
<dbReference type="OrthoDB" id="10053234at2759"/>
<evidence type="ECO:0000256" key="1">
    <source>
        <dbReference type="SAM" id="MobiDB-lite"/>
    </source>
</evidence>
<dbReference type="GO" id="GO:0031594">
    <property type="term" value="C:neuromuscular junction"/>
    <property type="evidence" value="ECO:0007669"/>
    <property type="project" value="TreeGrafter"/>
</dbReference>
<dbReference type="Proteomes" id="UP000681722">
    <property type="component" value="Unassembled WGS sequence"/>
</dbReference>
<dbReference type="PANTHER" id="PTHR10480">
    <property type="entry name" value="PROTEIN UNC-13 HOMOLOG"/>
    <property type="match status" value="1"/>
</dbReference>
<dbReference type="EMBL" id="CAJOBC010121212">
    <property type="protein sequence ID" value="CAF4575113.1"/>
    <property type="molecule type" value="Genomic_DNA"/>
</dbReference>
<evidence type="ECO:0000313" key="3">
    <source>
        <dbReference type="EMBL" id="CAF4575113.1"/>
    </source>
</evidence>
<reference evidence="3" key="1">
    <citation type="submission" date="2021-02" db="EMBL/GenBank/DDBJ databases">
        <authorList>
            <person name="Nowell W R."/>
        </authorList>
    </citation>
    <scope>NUCLEOTIDE SEQUENCE</scope>
</reference>